<sequence>MERRFATYDEFWPHYLREHARPATRWVHLVGTVIAIGLLLWGALVGPLWLLVAVPVAGYAFAWGSHMLVERNRPATFTYPVWSLRSDFRMAWLMATGRLGAELRRAGL</sequence>
<evidence type="ECO:0000256" key="1">
    <source>
        <dbReference type="SAM" id="Phobius"/>
    </source>
</evidence>
<keyword evidence="1" id="KW-0472">Membrane</keyword>
<organism evidence="2 3">
    <name type="scientific">Plastoroseomonas hellenica</name>
    <dbReference type="NCBI Taxonomy" id="2687306"/>
    <lineage>
        <taxon>Bacteria</taxon>
        <taxon>Pseudomonadati</taxon>
        <taxon>Pseudomonadota</taxon>
        <taxon>Alphaproteobacteria</taxon>
        <taxon>Acetobacterales</taxon>
        <taxon>Acetobacteraceae</taxon>
        <taxon>Plastoroseomonas</taxon>
    </lineage>
</organism>
<dbReference type="EMBL" id="JAAGBB010000061">
    <property type="protein sequence ID" value="MBR0668558.1"/>
    <property type="molecule type" value="Genomic_DNA"/>
</dbReference>
<dbReference type="PANTHER" id="PTHR34205">
    <property type="entry name" value="TRANSMEMBRANE PROTEIN"/>
    <property type="match status" value="1"/>
</dbReference>
<name>A0ABS5F7Z1_9PROT</name>
<protein>
    <submittedName>
        <fullName evidence="2">DUF962 domain-containing protein</fullName>
    </submittedName>
</protein>
<dbReference type="Proteomes" id="UP001196870">
    <property type="component" value="Unassembled WGS sequence"/>
</dbReference>
<evidence type="ECO:0000313" key="2">
    <source>
        <dbReference type="EMBL" id="MBR0668558.1"/>
    </source>
</evidence>
<proteinExistence type="predicted"/>
<evidence type="ECO:0000313" key="3">
    <source>
        <dbReference type="Proteomes" id="UP001196870"/>
    </source>
</evidence>
<gene>
    <name evidence="2" type="ORF">GXW71_29670</name>
</gene>
<feature type="transmembrane region" description="Helical" evidence="1">
    <location>
        <begin position="26"/>
        <end position="44"/>
    </location>
</feature>
<feature type="transmembrane region" description="Helical" evidence="1">
    <location>
        <begin position="50"/>
        <end position="69"/>
    </location>
</feature>
<keyword evidence="3" id="KW-1185">Reference proteome</keyword>
<reference evidence="3" key="1">
    <citation type="journal article" date="2021" name="Syst. Appl. Microbiol.">
        <title>Roseomonas hellenica sp. nov., isolated from roots of wild-growing Alkanna tinctoria.</title>
        <authorList>
            <person name="Rat A."/>
            <person name="Naranjo H.D."/>
            <person name="Lebbe L."/>
            <person name="Cnockaert M."/>
            <person name="Krigas N."/>
            <person name="Grigoriadou K."/>
            <person name="Maloupa E."/>
            <person name="Willems A."/>
        </authorList>
    </citation>
    <scope>NUCLEOTIDE SEQUENCE [LARGE SCALE GENOMIC DNA]</scope>
    <source>
        <strain evidence="3">LMG 31523</strain>
    </source>
</reference>
<accession>A0ABS5F7Z1</accession>
<keyword evidence="1" id="KW-0812">Transmembrane</keyword>
<keyword evidence="1" id="KW-1133">Transmembrane helix</keyword>
<comment type="caution">
    <text evidence="2">The sequence shown here is derived from an EMBL/GenBank/DDBJ whole genome shotgun (WGS) entry which is preliminary data.</text>
</comment>
<dbReference type="InterPro" id="IPR009305">
    <property type="entry name" value="Mpo1-like"/>
</dbReference>
<dbReference type="Pfam" id="PF06127">
    <property type="entry name" value="Mpo1-like"/>
    <property type="match status" value="1"/>
</dbReference>
<dbReference type="PANTHER" id="PTHR34205:SF2">
    <property type="entry name" value="DUF962 DOMAIN-CONTAINING PROTEIN"/>
    <property type="match status" value="1"/>
</dbReference>